<evidence type="ECO:0000259" key="3">
    <source>
        <dbReference type="Pfam" id="PF26347"/>
    </source>
</evidence>
<feature type="transmembrane region" description="Helical" evidence="2">
    <location>
        <begin position="12"/>
        <end position="33"/>
    </location>
</feature>
<dbReference type="InterPro" id="IPR058620">
    <property type="entry name" value="YtrI_C"/>
</dbReference>
<accession>A0ABV6DNA1</accession>
<dbReference type="EMBL" id="JBHLWN010000068">
    <property type="protein sequence ID" value="MFC0214111.1"/>
    <property type="molecule type" value="Genomic_DNA"/>
</dbReference>
<dbReference type="Proteomes" id="UP001589776">
    <property type="component" value="Unassembled WGS sequence"/>
</dbReference>
<feature type="coiled-coil region" evidence="1">
    <location>
        <begin position="38"/>
        <end position="65"/>
    </location>
</feature>
<reference evidence="4 5" key="1">
    <citation type="submission" date="2024-09" db="EMBL/GenBank/DDBJ databases">
        <authorList>
            <person name="Sun Q."/>
            <person name="Mori K."/>
        </authorList>
    </citation>
    <scope>NUCLEOTIDE SEQUENCE [LARGE SCALE GENOMIC DNA]</scope>
    <source>
        <strain evidence="4 5">CCM 7759</strain>
    </source>
</reference>
<comment type="caution">
    <text evidence="4">The sequence shown here is derived from an EMBL/GenBank/DDBJ whole genome shotgun (WGS) entry which is preliminary data.</text>
</comment>
<keyword evidence="2" id="KW-0812">Transmembrane</keyword>
<proteinExistence type="predicted"/>
<keyword evidence="1" id="KW-0175">Coiled coil</keyword>
<dbReference type="Pfam" id="PF26347">
    <property type="entry name" value="YtrI_sporulation"/>
    <property type="match status" value="1"/>
</dbReference>
<keyword evidence="5" id="KW-1185">Reference proteome</keyword>
<dbReference type="RefSeq" id="WP_377471448.1">
    <property type="nucleotide sequence ID" value="NZ_JBHLWN010000068.1"/>
</dbReference>
<evidence type="ECO:0000256" key="2">
    <source>
        <dbReference type="SAM" id="Phobius"/>
    </source>
</evidence>
<sequence>MRVPEVDKYARFFQAVGIFIAGGIVGAAVFMSIHQHLFNLLLEQNYALKDKVAQLEEENRRATKQREIQGAIAKINVRVVAEDGKAALDSITQKELETKIRNDLKFLIGKKSADIQDDLDVYTKLLASKTFFGVQGKDYRVDVHALFLSGNQLTYYVKAKDSTKTPTLSGIDD</sequence>
<feature type="domain" description="Sporulation membrane protein YtrI C-terminal" evidence="3">
    <location>
        <begin position="75"/>
        <end position="160"/>
    </location>
</feature>
<keyword evidence="2" id="KW-1133">Transmembrane helix</keyword>
<evidence type="ECO:0000256" key="1">
    <source>
        <dbReference type="SAM" id="Coils"/>
    </source>
</evidence>
<name>A0ABV6DNA1_9BACL</name>
<evidence type="ECO:0000313" key="5">
    <source>
        <dbReference type="Proteomes" id="UP001589776"/>
    </source>
</evidence>
<evidence type="ECO:0000313" key="4">
    <source>
        <dbReference type="EMBL" id="MFC0214111.1"/>
    </source>
</evidence>
<gene>
    <name evidence="4" type="ORF">ACFFK0_16915</name>
</gene>
<keyword evidence="2" id="KW-0472">Membrane</keyword>
<organism evidence="4 5">
    <name type="scientific">Paenibacillus chartarius</name>
    <dbReference type="NCBI Taxonomy" id="747481"/>
    <lineage>
        <taxon>Bacteria</taxon>
        <taxon>Bacillati</taxon>
        <taxon>Bacillota</taxon>
        <taxon>Bacilli</taxon>
        <taxon>Bacillales</taxon>
        <taxon>Paenibacillaceae</taxon>
        <taxon>Paenibacillus</taxon>
    </lineage>
</organism>
<protein>
    <recommendedName>
        <fullName evidence="3">Sporulation membrane protein YtrI C-terminal domain-containing protein</fullName>
    </recommendedName>
</protein>